<feature type="region of interest" description="Disordered" evidence="1">
    <location>
        <begin position="895"/>
        <end position="953"/>
    </location>
</feature>
<keyword evidence="3" id="KW-1185">Reference proteome</keyword>
<evidence type="ECO:0000313" key="3">
    <source>
        <dbReference type="Proteomes" id="UP000053237"/>
    </source>
</evidence>
<dbReference type="STRING" id="65357.A0A024G6Y7"/>
<comment type="caution">
    <text evidence="2">The sequence shown here is derived from an EMBL/GenBank/DDBJ whole genome shotgun (WGS) entry which is preliminary data.</text>
</comment>
<proteinExistence type="predicted"/>
<organism evidence="2 3">
    <name type="scientific">Albugo candida</name>
    <dbReference type="NCBI Taxonomy" id="65357"/>
    <lineage>
        <taxon>Eukaryota</taxon>
        <taxon>Sar</taxon>
        <taxon>Stramenopiles</taxon>
        <taxon>Oomycota</taxon>
        <taxon>Peronosporomycetes</taxon>
        <taxon>Albuginales</taxon>
        <taxon>Albuginaceae</taxon>
        <taxon>Albugo</taxon>
    </lineage>
</organism>
<feature type="compositionally biased region" description="Basic residues" evidence="1">
    <location>
        <begin position="196"/>
        <end position="208"/>
    </location>
</feature>
<feature type="compositionally biased region" description="Polar residues" evidence="1">
    <location>
        <begin position="368"/>
        <end position="378"/>
    </location>
</feature>
<evidence type="ECO:0000256" key="1">
    <source>
        <dbReference type="SAM" id="MobiDB-lite"/>
    </source>
</evidence>
<feature type="compositionally biased region" description="Low complexity" evidence="1">
    <location>
        <begin position="936"/>
        <end position="953"/>
    </location>
</feature>
<feature type="region of interest" description="Disordered" evidence="1">
    <location>
        <begin position="91"/>
        <end position="213"/>
    </location>
</feature>
<feature type="compositionally biased region" description="Pro residues" evidence="1">
    <location>
        <begin position="536"/>
        <end position="547"/>
    </location>
</feature>
<accession>A0A024G6Y7</accession>
<feature type="compositionally biased region" description="Low complexity" evidence="1">
    <location>
        <begin position="645"/>
        <end position="688"/>
    </location>
</feature>
<feature type="compositionally biased region" description="Low complexity" evidence="1">
    <location>
        <begin position="508"/>
        <end position="521"/>
    </location>
</feature>
<feature type="compositionally biased region" description="Polar residues" evidence="1">
    <location>
        <begin position="606"/>
        <end position="639"/>
    </location>
</feature>
<protein>
    <submittedName>
        <fullName evidence="2">Uncharacterized protein</fullName>
    </submittedName>
</protein>
<feature type="region of interest" description="Disordered" evidence="1">
    <location>
        <begin position="368"/>
        <end position="408"/>
    </location>
</feature>
<feature type="compositionally biased region" description="Polar residues" evidence="1">
    <location>
        <begin position="836"/>
        <end position="855"/>
    </location>
</feature>
<name>A0A024G6Y7_9STRA</name>
<dbReference type="OrthoDB" id="77471at2759"/>
<feature type="compositionally biased region" description="Polar residues" evidence="1">
    <location>
        <begin position="899"/>
        <end position="935"/>
    </location>
</feature>
<dbReference type="InParanoid" id="A0A024G6Y7"/>
<dbReference type="EMBL" id="CAIX01000035">
    <property type="protein sequence ID" value="CCI42513.1"/>
    <property type="molecule type" value="Genomic_DNA"/>
</dbReference>
<feature type="compositionally biased region" description="Polar residues" evidence="1">
    <location>
        <begin position="558"/>
        <end position="583"/>
    </location>
</feature>
<gene>
    <name evidence="2" type="ORF">BN9_032970</name>
</gene>
<feature type="compositionally biased region" description="Low complexity" evidence="1">
    <location>
        <begin position="811"/>
        <end position="827"/>
    </location>
</feature>
<feature type="region of interest" description="Disordered" evidence="1">
    <location>
        <begin position="811"/>
        <end position="869"/>
    </location>
</feature>
<evidence type="ECO:0000313" key="2">
    <source>
        <dbReference type="EMBL" id="CCI42513.1"/>
    </source>
</evidence>
<feature type="compositionally biased region" description="Basic and acidic residues" evidence="1">
    <location>
        <begin position="171"/>
        <end position="184"/>
    </location>
</feature>
<feature type="compositionally biased region" description="Low complexity" evidence="1">
    <location>
        <begin position="126"/>
        <end position="152"/>
    </location>
</feature>
<dbReference type="Proteomes" id="UP000053237">
    <property type="component" value="Unassembled WGS sequence"/>
</dbReference>
<dbReference type="AlphaFoldDB" id="A0A024G6Y7"/>
<reference evidence="2 3" key="1">
    <citation type="submission" date="2012-05" db="EMBL/GenBank/DDBJ databases">
        <title>Recombination and specialization in a pathogen metapopulation.</title>
        <authorList>
            <person name="Gardiner A."/>
            <person name="Kemen E."/>
            <person name="Schultz-Larsen T."/>
            <person name="MacLean D."/>
            <person name="Van Oosterhout C."/>
            <person name="Jones J.D.G."/>
        </authorList>
    </citation>
    <scope>NUCLEOTIDE SEQUENCE [LARGE SCALE GENOMIC DNA]</scope>
    <source>
        <strain evidence="2 3">Ac Nc2</strain>
    </source>
</reference>
<sequence>MNKREYQLQKGLQIQQLSEDTGIKQLSAVTPISNSSKSSREVAKLRVLCPPGIDDTQILDLLQQTQGQAQQIEVAISELWENHRGERAIDDWAVVSKKSKKKVEPSPPPQSRHSRAAKQTQQNDNSTAVTTSSRAKSSTSGKGTSRSGTSSGRGRGRDRDRAAIFKSNGNHKIEYENAKADKTSGDPSESSTQKLNKSKSIKGSKRKVQTSETVHAAPPLVSPILKGAWVKKPNLGGVPPSVEQVSAEISAEKEKCISSPAASLSSPADRTHEPVTCDEINVHESSQMQMSSGTPESFPTSEMIASSMEDKLSSPKNEEMDNSAIASAWGTLDVSGANMAGWVTKSNDPATASANTWVCVPQILTSVQSTSEGTSSMPTVIPASPKDDQVLRSETSAPSSSPSPKQYLKMGKWDSAAASSISLQFGSFSLGGSGHSETSASPRWGSTPNSSSATGPTNPSEAQWGSQSSVSPKKKTVMKRPLESDHIASGSQVHSSSNTEDASLRKTGSSGVSSVPPGLSVQTDRHSPIASHSPTSFPPSAPSPATLPKPEDVKRGTPTHSQSQFQGQPTPKLSIGSSSSYNAEFSSKAGLYQSPYGQYSMDLVGTRTNSNPTGMAQNQMINQKPNNSRTVSTGSNHSPTHGHPQSQNAQLQHLQRQIQQSQQSQQSKPQPLLQHQGPPGQQAPQTHTYSQSQQAMAAHFQPNQPGPQGYHPHYGPPPPPGMAVPFQPYNYPGYYQGYGYYQNPQYHQFSPRSQYPTRGNIPYNVDGPVPGFSTSAGPPVSYQDQHVMAHQHEYANVAQGFGEINGIYSQQPSQQQHIHQQNPSQSHGKGAGSGISTGSQRSALSSYQTVSNSVTRDVPPAPNASGAVSSGPYAGGQHYVWQSYGGQPVSGWNHMAPQGYQQTPGMHQQHSALHPQQSYRQYANNASNGTNGTENSVSSGGHAHSHSQSSWNP</sequence>
<feature type="compositionally biased region" description="Polar residues" evidence="1">
    <location>
        <begin position="185"/>
        <end position="195"/>
    </location>
</feature>
<feature type="region of interest" description="Disordered" evidence="1">
    <location>
        <begin position="601"/>
        <end position="721"/>
    </location>
</feature>
<feature type="compositionally biased region" description="Polar residues" evidence="1">
    <location>
        <begin position="489"/>
        <end position="501"/>
    </location>
</feature>
<feature type="compositionally biased region" description="Polar residues" evidence="1">
    <location>
        <begin position="437"/>
        <end position="471"/>
    </location>
</feature>
<feature type="region of interest" description="Disordered" evidence="1">
    <location>
        <begin position="431"/>
        <end position="583"/>
    </location>
</feature>